<evidence type="ECO:0000313" key="1">
    <source>
        <dbReference type="EMBL" id="JAP95666.1"/>
    </source>
</evidence>
<gene>
    <name evidence="1" type="ORF">TPC1_11257</name>
</gene>
<dbReference type="Gene3D" id="3.40.630.30">
    <property type="match status" value="1"/>
</dbReference>
<protein>
    <submittedName>
        <fullName evidence="1">Uncharacterized protein</fullName>
    </submittedName>
</protein>
<dbReference type="PANTHER" id="PTHR42791">
    <property type="entry name" value="GNAT FAMILY ACETYLTRANSFERASE"/>
    <property type="match status" value="1"/>
</dbReference>
<feature type="non-terminal residue" evidence="1">
    <location>
        <position position="1"/>
    </location>
</feature>
<dbReference type="AlphaFoldDB" id="A0A146KJN0"/>
<reference evidence="1" key="1">
    <citation type="submission" date="2015-07" db="EMBL/GenBank/DDBJ databases">
        <title>Adaptation to a free-living lifestyle via gene acquisitions in the diplomonad Trepomonas sp. PC1.</title>
        <authorList>
            <person name="Xu F."/>
            <person name="Jerlstrom-Hultqvist J."/>
            <person name="Kolisko M."/>
            <person name="Simpson A.G.B."/>
            <person name="Roger A.J."/>
            <person name="Svard S.G."/>
            <person name="Andersson J.O."/>
        </authorList>
    </citation>
    <scope>NUCLEOTIDE SEQUENCE</scope>
    <source>
        <strain evidence="1">PC1</strain>
    </source>
</reference>
<proteinExistence type="predicted"/>
<name>A0A146KJN0_9EUKA</name>
<dbReference type="PANTHER" id="PTHR42791:SF1">
    <property type="entry name" value="N-ACETYLTRANSFERASE DOMAIN-CONTAINING PROTEIN"/>
    <property type="match status" value="1"/>
</dbReference>
<dbReference type="EMBL" id="GDID01000940">
    <property type="protein sequence ID" value="JAP95666.1"/>
    <property type="molecule type" value="Transcribed_RNA"/>
</dbReference>
<organism evidence="1">
    <name type="scientific">Trepomonas sp. PC1</name>
    <dbReference type="NCBI Taxonomy" id="1076344"/>
    <lineage>
        <taxon>Eukaryota</taxon>
        <taxon>Metamonada</taxon>
        <taxon>Diplomonadida</taxon>
        <taxon>Hexamitidae</taxon>
        <taxon>Hexamitinae</taxon>
        <taxon>Trepomonas</taxon>
    </lineage>
</organism>
<sequence>LIPTKLFATVMKRAIDDNLISQQDLQKLPKAVSESNRSFRIEEREKITALCSYCPNYLTNKCFKYQMHNQCIEVFIFRGPLQVLRPALVQAYYKQMPILLSDQQQMGMLKEYTVIHQQGIIIDLDKIKILLDSLPSEIVSKSGDRFDILQIDQKQESSILAHLFAKTFLDDPIFVCSMPINSRRYDMLYDLCVFIAHHTNHRGMNWMLVNSANILEAKAGLLGSPAGLESGHWGPALPQLKIMAKYVKAGDFGCLNTLSKFHHKVCGQPDNHVYVAFVAAAYQCDGQGYGSLIMRQVTQIADQTDSFVYLENSKEKNLGFYQKHGLVTRCKLFVRNQVTNNQGIVYAMRRSNKSKMLENEVNEDAEIVFQHVKEK</sequence>
<dbReference type="SUPFAM" id="SSF55729">
    <property type="entry name" value="Acyl-CoA N-acyltransferases (Nat)"/>
    <property type="match status" value="1"/>
</dbReference>
<dbReference type="InterPro" id="IPR052523">
    <property type="entry name" value="Trichothecene_AcTrans"/>
</dbReference>
<accession>A0A146KJN0</accession>
<dbReference type="InterPro" id="IPR016181">
    <property type="entry name" value="Acyl_CoA_acyltransferase"/>
</dbReference>